<name>A0A2P6UZ90_9CHLO</name>
<dbReference type="PANTHER" id="PTHR43874:SF7">
    <property type="entry name" value="TWO-COMPONENT RESPONSE REGULATOR ARR10"/>
    <property type="match status" value="1"/>
</dbReference>
<dbReference type="Gene3D" id="3.40.50.2300">
    <property type="match status" value="1"/>
</dbReference>
<comment type="caution">
    <text evidence="2">Lacks conserved residue(s) required for the propagation of feature annotation.</text>
</comment>
<gene>
    <name evidence="5" type="ORF">C2E20_9145</name>
</gene>
<reference evidence="5 6" key="1">
    <citation type="journal article" date="2018" name="Plant J.">
        <title>Genome sequences of Chlorella sorokiniana UTEX 1602 and Micractinium conductrix SAG 241.80: implications to maltose excretion by a green alga.</title>
        <authorList>
            <person name="Arriola M.B."/>
            <person name="Velmurugan N."/>
            <person name="Zhang Y."/>
            <person name="Plunkett M.H."/>
            <person name="Hondzo H."/>
            <person name="Barney B.M."/>
        </authorList>
    </citation>
    <scope>NUCLEOTIDE SEQUENCE [LARGE SCALE GENOMIC DNA]</scope>
    <source>
        <strain evidence="5 6">SAG 241.80</strain>
    </source>
</reference>
<dbReference type="STRING" id="554055.A0A2P6UZ90"/>
<feature type="non-terminal residue" evidence="5">
    <location>
        <position position="364"/>
    </location>
</feature>
<evidence type="ECO:0000256" key="1">
    <source>
        <dbReference type="ARBA" id="ARBA00023012"/>
    </source>
</evidence>
<sequence length="364" mass="38453">MPELNGLQLLNCVKSDANLRAVPVMMSSLDQQETVAAAVQNGAEEYLVKPVTRKEVQHIWQHVWRKRCAAAPVPQLPQEAAAAMAAATAVVAASEQHASQQQQQQQDVQQPATASLQQGAQQLALPQPGTCVVALIRSSPQAFAAGPAASLQQRQAVFFAAVATVQAAHLQQHALLCLRPSRLLFSPRHGLSMTPGSASTAEVDQLQTRARRPTVHALLRSGLVADAFRLVAQLPHWRVLAAAPAASTAAAPKAAAPKAAPAAPAPGGPVDHEAVRHFLLLLRKSKQQEFVQAQAQLAALESDLGEVAARRRSRSSSADGARGGGEAPGSKRPRMSMEAEAAESESEDVPLALMGLSEEQQARL</sequence>
<dbReference type="GO" id="GO:0000160">
    <property type="term" value="P:phosphorelay signal transduction system"/>
    <property type="evidence" value="ECO:0007669"/>
    <property type="project" value="UniProtKB-KW"/>
</dbReference>
<dbReference type="InterPro" id="IPR001789">
    <property type="entry name" value="Sig_transdc_resp-reg_receiver"/>
</dbReference>
<feature type="region of interest" description="Disordered" evidence="3">
    <location>
        <begin position="309"/>
        <end position="364"/>
    </location>
</feature>
<dbReference type="PROSITE" id="PS50110">
    <property type="entry name" value="RESPONSE_REGULATORY"/>
    <property type="match status" value="1"/>
</dbReference>
<evidence type="ECO:0000313" key="5">
    <source>
        <dbReference type="EMBL" id="PSC67162.1"/>
    </source>
</evidence>
<dbReference type="OrthoDB" id="10262808at2759"/>
<evidence type="ECO:0000256" key="3">
    <source>
        <dbReference type="SAM" id="MobiDB-lite"/>
    </source>
</evidence>
<dbReference type="Proteomes" id="UP000239649">
    <property type="component" value="Unassembled WGS sequence"/>
</dbReference>
<organism evidence="5 6">
    <name type="scientific">Micractinium conductrix</name>
    <dbReference type="NCBI Taxonomy" id="554055"/>
    <lineage>
        <taxon>Eukaryota</taxon>
        <taxon>Viridiplantae</taxon>
        <taxon>Chlorophyta</taxon>
        <taxon>core chlorophytes</taxon>
        <taxon>Trebouxiophyceae</taxon>
        <taxon>Chlorellales</taxon>
        <taxon>Chlorellaceae</taxon>
        <taxon>Chlorella clade</taxon>
        <taxon>Micractinium</taxon>
    </lineage>
</organism>
<dbReference type="PANTHER" id="PTHR43874">
    <property type="entry name" value="TWO-COMPONENT RESPONSE REGULATOR"/>
    <property type="match status" value="1"/>
</dbReference>
<comment type="caution">
    <text evidence="5">The sequence shown here is derived from an EMBL/GenBank/DDBJ whole genome shotgun (WGS) entry which is preliminary data.</text>
</comment>
<keyword evidence="6" id="KW-1185">Reference proteome</keyword>
<evidence type="ECO:0000256" key="2">
    <source>
        <dbReference type="PROSITE-ProRule" id="PRU00169"/>
    </source>
</evidence>
<keyword evidence="1" id="KW-0902">Two-component regulatory system</keyword>
<evidence type="ECO:0000259" key="4">
    <source>
        <dbReference type="PROSITE" id="PS50110"/>
    </source>
</evidence>
<dbReference type="GO" id="GO:0009736">
    <property type="term" value="P:cytokinin-activated signaling pathway"/>
    <property type="evidence" value="ECO:0007669"/>
    <property type="project" value="InterPro"/>
</dbReference>
<dbReference type="InterPro" id="IPR011006">
    <property type="entry name" value="CheY-like_superfamily"/>
</dbReference>
<dbReference type="SUPFAM" id="SSF52172">
    <property type="entry name" value="CheY-like"/>
    <property type="match status" value="1"/>
</dbReference>
<feature type="domain" description="Response regulatory" evidence="4">
    <location>
        <begin position="1"/>
        <end position="64"/>
    </location>
</feature>
<dbReference type="EMBL" id="LHPF02000086">
    <property type="protein sequence ID" value="PSC67162.1"/>
    <property type="molecule type" value="Genomic_DNA"/>
</dbReference>
<dbReference type="InterPro" id="IPR045279">
    <property type="entry name" value="ARR-like"/>
</dbReference>
<accession>A0A2P6UZ90</accession>
<protein>
    <submittedName>
        <fullName evidence="5">Two-component response regulator-like APRR3 isoform X1</fullName>
    </submittedName>
</protein>
<proteinExistence type="predicted"/>
<dbReference type="AlphaFoldDB" id="A0A2P6UZ90"/>
<evidence type="ECO:0000313" key="6">
    <source>
        <dbReference type="Proteomes" id="UP000239649"/>
    </source>
</evidence>